<dbReference type="InterPro" id="IPR020057">
    <property type="entry name" value="Ribosomal_bL25_b-dom"/>
</dbReference>
<dbReference type="PANTHER" id="PTHR33284">
    <property type="entry name" value="RIBOSOMAL PROTEIN L25/GLN-TRNA SYNTHETASE, ANTI-CODON-BINDING DOMAIN-CONTAINING PROTEIN"/>
    <property type="match status" value="1"/>
</dbReference>
<organism evidence="8 9">
    <name type="scientific">Ohessyouella blattaphilus</name>
    <dbReference type="NCBI Taxonomy" id="2949333"/>
    <lineage>
        <taxon>Bacteria</taxon>
        <taxon>Bacillati</taxon>
        <taxon>Bacillota</taxon>
        <taxon>Clostridia</taxon>
        <taxon>Lachnospirales</taxon>
        <taxon>Lachnospiraceae</taxon>
        <taxon>Ohessyouella</taxon>
    </lineage>
</organism>
<dbReference type="Pfam" id="PF01386">
    <property type="entry name" value="Ribosomal_L25p"/>
    <property type="match status" value="1"/>
</dbReference>
<dbReference type="GO" id="GO:0005840">
    <property type="term" value="C:ribosome"/>
    <property type="evidence" value="ECO:0007669"/>
    <property type="project" value="UniProtKB-KW"/>
</dbReference>
<evidence type="ECO:0000313" key="9">
    <source>
        <dbReference type="Proteomes" id="UP001523565"/>
    </source>
</evidence>
<dbReference type="InterPro" id="IPR001021">
    <property type="entry name" value="Ribosomal_bL25_long"/>
</dbReference>
<name>A0ABT1EFT5_9FIRM</name>
<sequence length="203" mass="22309">MDKTGLLAARLRKSTRKGDNNALKRDGYLLANIVGKGMDSVAIAIKGENFHKVLKADGRNAVFTLAVEGDKDYTAMLKDIHLETLKNRIEHLDFQVVSLSEKIKQDVALKVVGQEMLESKRLLISSMADTVVVEGLPQDIPDEIVVDVSELEIDECIEAKDLTLPAGVTIDLEPDYKVITIAGSKMQKSLEEEEAKEEGTTEA</sequence>
<dbReference type="SUPFAM" id="SSF50715">
    <property type="entry name" value="Ribosomal protein L25-like"/>
    <property type="match status" value="1"/>
</dbReference>
<evidence type="ECO:0000256" key="1">
    <source>
        <dbReference type="ARBA" id="ARBA00022730"/>
    </source>
</evidence>
<evidence type="ECO:0000256" key="4">
    <source>
        <dbReference type="ARBA" id="ARBA00023274"/>
    </source>
</evidence>
<dbReference type="InterPro" id="IPR037121">
    <property type="entry name" value="Ribosomal_bL25_C"/>
</dbReference>
<protein>
    <recommendedName>
        <fullName evidence="5">Large ribosomal subunit protein bL25</fullName>
    </recommendedName>
    <alternativeName>
        <fullName evidence="5">General stress protein CTC</fullName>
    </alternativeName>
</protein>
<proteinExistence type="inferred from homology"/>
<dbReference type="Proteomes" id="UP001523565">
    <property type="component" value="Unassembled WGS sequence"/>
</dbReference>
<dbReference type="PANTHER" id="PTHR33284:SF1">
    <property type="entry name" value="RIBOSOMAL PROTEIN L25_GLN-TRNA SYNTHETASE, ANTI-CODON-BINDING DOMAIN-CONTAINING PROTEIN"/>
    <property type="match status" value="1"/>
</dbReference>
<dbReference type="InterPro" id="IPR029751">
    <property type="entry name" value="Ribosomal_L25_dom"/>
</dbReference>
<comment type="subunit">
    <text evidence="5">Part of the 50S ribosomal subunit; part of the 5S rRNA/L5/L18/L25 subcomplex. Contacts the 5S rRNA. Binds to the 5S rRNA independently of L5 and L18.</text>
</comment>
<dbReference type="RefSeq" id="WP_262068470.1">
    <property type="nucleotide sequence ID" value="NZ_JAMXOC010000004.1"/>
</dbReference>
<accession>A0ABT1EFT5</accession>
<keyword evidence="2 5" id="KW-0694">RNA-binding</keyword>
<dbReference type="InterPro" id="IPR020056">
    <property type="entry name" value="Rbsml_bL25/Gln-tRNA_synth_N"/>
</dbReference>
<dbReference type="HAMAP" id="MF_01334">
    <property type="entry name" value="Ribosomal_bL25_CTC"/>
    <property type="match status" value="1"/>
</dbReference>
<keyword evidence="1 5" id="KW-0699">rRNA-binding</keyword>
<dbReference type="EMBL" id="JAMZFV010000004">
    <property type="protein sequence ID" value="MCP1109567.1"/>
    <property type="molecule type" value="Genomic_DNA"/>
</dbReference>
<keyword evidence="3 5" id="KW-0689">Ribosomal protein</keyword>
<reference evidence="8 9" key="1">
    <citation type="journal article" date="2022" name="Genome Biol. Evol.">
        <title>Host diet, physiology and behaviors set the stage for Lachnospiraceae cladogenesis.</title>
        <authorList>
            <person name="Vera-Ponce De Leon A."/>
            <person name="Schneider M."/>
            <person name="Jahnes B.C."/>
            <person name="Sadowski V."/>
            <person name="Camuy-Velez L.A."/>
            <person name="Duan J."/>
            <person name="Sabree Z.L."/>
        </authorList>
    </citation>
    <scope>NUCLEOTIDE SEQUENCE [LARGE SCALE GENOMIC DNA]</scope>
    <source>
        <strain evidence="8 9">PAL227</strain>
    </source>
</reference>
<keyword evidence="9" id="KW-1185">Reference proteome</keyword>
<evidence type="ECO:0000256" key="5">
    <source>
        <dbReference type="HAMAP-Rule" id="MF_01334"/>
    </source>
</evidence>
<comment type="caution">
    <text evidence="8">The sequence shown here is derived from an EMBL/GenBank/DDBJ whole genome shotgun (WGS) entry which is preliminary data.</text>
</comment>
<evidence type="ECO:0000313" key="8">
    <source>
        <dbReference type="EMBL" id="MCP1109567.1"/>
    </source>
</evidence>
<evidence type="ECO:0000259" key="7">
    <source>
        <dbReference type="Pfam" id="PF14693"/>
    </source>
</evidence>
<dbReference type="InterPro" id="IPR020930">
    <property type="entry name" value="Ribosomal_uL5_bac-type"/>
</dbReference>
<dbReference type="Gene3D" id="2.170.120.20">
    <property type="entry name" value="Ribosomal protein L25, beta domain"/>
    <property type="match status" value="1"/>
</dbReference>
<evidence type="ECO:0000259" key="6">
    <source>
        <dbReference type="Pfam" id="PF01386"/>
    </source>
</evidence>
<gene>
    <name evidence="5" type="primary">rplY</name>
    <name evidence="5" type="synonym">ctc</name>
    <name evidence="8" type="ORF">NK118_04790</name>
</gene>
<dbReference type="NCBIfam" id="TIGR00731">
    <property type="entry name" value="bL25_bact_ctc"/>
    <property type="match status" value="1"/>
</dbReference>
<comment type="similarity">
    <text evidence="5">Belongs to the bacterial ribosomal protein bL25 family. CTC subfamily.</text>
</comment>
<dbReference type="InterPro" id="IPR011035">
    <property type="entry name" value="Ribosomal_bL25/Gln-tRNA_synth"/>
</dbReference>
<evidence type="ECO:0000256" key="3">
    <source>
        <dbReference type="ARBA" id="ARBA00022980"/>
    </source>
</evidence>
<dbReference type="Gene3D" id="2.40.240.10">
    <property type="entry name" value="Ribosomal Protein L25, Chain P"/>
    <property type="match status" value="1"/>
</dbReference>
<dbReference type="CDD" id="cd00495">
    <property type="entry name" value="Ribosomal_L25_TL5_CTC"/>
    <property type="match status" value="1"/>
</dbReference>
<evidence type="ECO:0000256" key="2">
    <source>
        <dbReference type="ARBA" id="ARBA00022884"/>
    </source>
</evidence>
<feature type="domain" description="Large ribosomal subunit protein bL25 beta" evidence="7">
    <location>
        <begin position="102"/>
        <end position="183"/>
    </location>
</feature>
<comment type="function">
    <text evidence="5">This is one of the proteins that binds to the 5S RNA in the ribosome where it forms part of the central protuberance.</text>
</comment>
<keyword evidence="4 5" id="KW-0687">Ribonucleoprotein</keyword>
<feature type="domain" description="Large ribosomal subunit protein bL25 L25" evidence="6">
    <location>
        <begin position="7"/>
        <end position="94"/>
    </location>
</feature>
<dbReference type="Pfam" id="PF14693">
    <property type="entry name" value="Ribosomal_TL5_C"/>
    <property type="match status" value="1"/>
</dbReference>